<keyword evidence="1" id="KW-0472">Membrane</keyword>
<proteinExistence type="evidence at transcript level"/>
<dbReference type="AlphaFoldDB" id="I3T9A4"/>
<organism evidence="2">
    <name type="scientific">Lotus japonicus</name>
    <name type="common">Lotus corniculatus var. japonicus</name>
    <dbReference type="NCBI Taxonomy" id="34305"/>
    <lineage>
        <taxon>Eukaryota</taxon>
        <taxon>Viridiplantae</taxon>
        <taxon>Streptophyta</taxon>
        <taxon>Embryophyta</taxon>
        <taxon>Tracheophyta</taxon>
        <taxon>Spermatophyta</taxon>
        <taxon>Magnoliopsida</taxon>
        <taxon>eudicotyledons</taxon>
        <taxon>Gunneridae</taxon>
        <taxon>Pentapetalae</taxon>
        <taxon>rosids</taxon>
        <taxon>fabids</taxon>
        <taxon>Fabales</taxon>
        <taxon>Fabaceae</taxon>
        <taxon>Papilionoideae</taxon>
        <taxon>50 kb inversion clade</taxon>
        <taxon>NPAAA clade</taxon>
        <taxon>Hologalegina</taxon>
        <taxon>robinioid clade</taxon>
        <taxon>Loteae</taxon>
        <taxon>Lotus</taxon>
    </lineage>
</organism>
<reference evidence="2" key="1">
    <citation type="submission" date="2012-05" db="EMBL/GenBank/DDBJ databases">
        <authorList>
            <person name="Krishnakumar V."/>
            <person name="Cheung F."/>
            <person name="Xiao Y."/>
            <person name="Chan A."/>
            <person name="Moskal W.A."/>
            <person name="Town C.D."/>
        </authorList>
    </citation>
    <scope>NUCLEOTIDE SEQUENCE</scope>
</reference>
<evidence type="ECO:0000256" key="1">
    <source>
        <dbReference type="SAM" id="Phobius"/>
    </source>
</evidence>
<accession>I3T9A4</accession>
<evidence type="ECO:0000313" key="2">
    <source>
        <dbReference type="EMBL" id="AFK49096.1"/>
    </source>
</evidence>
<dbReference type="EMBL" id="BT149302">
    <property type="protein sequence ID" value="AFK49096.1"/>
    <property type="molecule type" value="mRNA"/>
</dbReference>
<protein>
    <submittedName>
        <fullName evidence="2">Uncharacterized protein</fullName>
    </submittedName>
</protein>
<sequence length="77" mass="9290">MNHIWLNLYFDPNGVYLFYFSGFFVLIETIYSEINHIDNEPLTNLSIDSLKKRESSYVLIWNELFLVFQKNNLLFHP</sequence>
<keyword evidence="1" id="KW-1133">Transmembrane helix</keyword>
<name>I3T9A4_LOTJA</name>
<keyword evidence="1" id="KW-0812">Transmembrane</keyword>
<feature type="transmembrane region" description="Helical" evidence="1">
    <location>
        <begin position="14"/>
        <end position="31"/>
    </location>
</feature>